<evidence type="ECO:0000256" key="1">
    <source>
        <dbReference type="ARBA" id="ARBA00000618"/>
    </source>
</evidence>
<feature type="region of interest" description="Disordered" evidence="8">
    <location>
        <begin position="35"/>
        <end position="77"/>
    </location>
</feature>
<dbReference type="PANTHER" id="PTHR48023:SF4">
    <property type="entry name" value="D-XYLOSE-PROTON SYMPORTER-LIKE 2"/>
    <property type="match status" value="1"/>
</dbReference>
<comment type="caution">
    <text evidence="11">The sequence shown here is derived from an EMBL/GenBank/DDBJ whole genome shotgun (WGS) entry which is preliminary data.</text>
</comment>
<sequence>MDARLNLAPAAAAAGSSSRALDDYRACQPFLGSAATPKSQSVRCDLQPPKLPGNSEKEQDGNQTQTTDAKAPGVSSQSAAGAKATNGGFLPVLLAACIASLGGILFGYDSGIISGALLQIREIFDLSCVVQQLVVGSLFLSAFISSFFGAQRAEQHKVLVISVTRLVEELGTTTHDSPHAQDPARASRRQRGLPPEAPEQPTDTVTMTSPQAAMEVPTNSIEWIREIVRSVVREEIQKLYGPRQPEVGSIASVIRDEVQQVLHNRHYQPMPTNVEPAPVSTDIRSRTYAEALRMPVSSLPVASPAVPIQMMPPVAIQSAHAGLDIDGVLVDNLGRKRALLLASALFLSGSALQSLSTGLAMFVTGRFITGFAVSLSTTAQCTYIAEISPAVHRGLLMSLNEVGITVGFLMAYTVNYSFISYENGWQLMFAVATCPALLEMLGTLFLPQSPHFLVLKGRHDEARKVLNVIHGENAASQELSRMQKSLLEEQNYRYRDLFTPGMRGRMLVGVGLVILQQCTGQTNVIYYAPTLLKHLGFCTNVAATLASVGLGAVKVGAALFALLVLDRLGRRVCLCAGVILMAISIFALGMLAKYSYGGSGHSIALRCRDRPSVFNASATHYSHMTPPGYDTGVTTTRIPAPMLFRNSDVPSSPNQRHRRESDAFSSDSAGLDSSPGLSIPPPMSDQMISSGAGLMDVGYTPGRPSGGVAASSQSRSFDRAGDVAAKSSPESEESRGKIELTRDEGAVGENQSLEMQHGDNGDEGIGEEPLIELLANSTGTKTIPTATSYMVANSYAPDHVRVGKLSYMPETAAASPSQQRSPSTSSHAVAGDQHPRSEATERHVAGRTSVVAAAEESQCSGIPQGSAFQRALTLTALMCYVFAYGVSFGTTTWLILSEIFPAAVRGRAISVATSANWAANMCVSASFLTVLDNLGVGDTLLMYSGVCVLALCFIFLCVPETKHKTLEEITAELDQGLIRWRTILPTRWGRASDYTLRGPA</sequence>
<dbReference type="Gene3D" id="1.20.1250.20">
    <property type="entry name" value="MFS general substrate transporter like domains"/>
    <property type="match status" value="3"/>
</dbReference>
<feature type="transmembrane region" description="Helical" evidence="9">
    <location>
        <begin position="908"/>
        <end position="928"/>
    </location>
</feature>
<dbReference type="Pfam" id="PF00083">
    <property type="entry name" value="Sugar_tr"/>
    <property type="match status" value="2"/>
</dbReference>
<dbReference type="GO" id="GO:0022857">
    <property type="term" value="F:transmembrane transporter activity"/>
    <property type="evidence" value="ECO:0007669"/>
    <property type="project" value="InterPro"/>
</dbReference>
<evidence type="ECO:0000256" key="5">
    <source>
        <dbReference type="ARBA" id="ARBA00022692"/>
    </source>
</evidence>
<feature type="transmembrane region" description="Helical" evidence="9">
    <location>
        <begin position="88"/>
        <end position="109"/>
    </location>
</feature>
<comment type="subcellular location">
    <subcellularLocation>
        <location evidence="2">Membrane</location>
        <topology evidence="2">Multi-pass membrane protein</topology>
    </subcellularLocation>
</comment>
<dbReference type="VEuPathDB" id="VectorBase:RSAN_038238"/>
<feature type="region of interest" description="Disordered" evidence="8">
    <location>
        <begin position="643"/>
        <end position="748"/>
    </location>
</feature>
<dbReference type="InterPro" id="IPR005829">
    <property type="entry name" value="Sugar_transporter_CS"/>
</dbReference>
<evidence type="ECO:0000256" key="2">
    <source>
        <dbReference type="ARBA" id="ARBA00004141"/>
    </source>
</evidence>
<evidence type="ECO:0000256" key="4">
    <source>
        <dbReference type="ARBA" id="ARBA00022448"/>
    </source>
</evidence>
<dbReference type="PROSITE" id="PS50850">
    <property type="entry name" value="MFS"/>
    <property type="match status" value="1"/>
</dbReference>
<feature type="compositionally biased region" description="Basic and acidic residues" evidence="8">
    <location>
        <begin position="732"/>
        <end position="745"/>
    </location>
</feature>
<reference evidence="11" key="1">
    <citation type="journal article" date="2020" name="Cell">
        <title>Large-Scale Comparative Analyses of Tick Genomes Elucidate Their Genetic Diversity and Vector Capacities.</title>
        <authorList>
            <consortium name="Tick Genome and Microbiome Consortium (TIGMIC)"/>
            <person name="Jia N."/>
            <person name="Wang J."/>
            <person name="Shi W."/>
            <person name="Du L."/>
            <person name="Sun Y."/>
            <person name="Zhan W."/>
            <person name="Jiang J.F."/>
            <person name="Wang Q."/>
            <person name="Zhang B."/>
            <person name="Ji P."/>
            <person name="Bell-Sakyi L."/>
            <person name="Cui X.M."/>
            <person name="Yuan T.T."/>
            <person name="Jiang B.G."/>
            <person name="Yang W.F."/>
            <person name="Lam T.T."/>
            <person name="Chang Q.C."/>
            <person name="Ding S.J."/>
            <person name="Wang X.J."/>
            <person name="Zhu J.G."/>
            <person name="Ruan X.D."/>
            <person name="Zhao L."/>
            <person name="Wei J.T."/>
            <person name="Ye R.Z."/>
            <person name="Que T.C."/>
            <person name="Du C.H."/>
            <person name="Zhou Y.H."/>
            <person name="Cheng J.X."/>
            <person name="Dai P.F."/>
            <person name="Guo W.B."/>
            <person name="Han X.H."/>
            <person name="Huang E.J."/>
            <person name="Li L.F."/>
            <person name="Wei W."/>
            <person name="Gao Y.C."/>
            <person name="Liu J.Z."/>
            <person name="Shao H.Z."/>
            <person name="Wang X."/>
            <person name="Wang C.C."/>
            <person name="Yang T.C."/>
            <person name="Huo Q.B."/>
            <person name="Li W."/>
            <person name="Chen H.Y."/>
            <person name="Chen S.E."/>
            <person name="Zhou L.G."/>
            <person name="Ni X.B."/>
            <person name="Tian J.H."/>
            <person name="Sheng Y."/>
            <person name="Liu T."/>
            <person name="Pan Y.S."/>
            <person name="Xia L.Y."/>
            <person name="Li J."/>
            <person name="Zhao F."/>
            <person name="Cao W.C."/>
        </authorList>
    </citation>
    <scope>NUCLEOTIDE SEQUENCE</scope>
    <source>
        <strain evidence="11">Rsan-2018</strain>
    </source>
</reference>
<feature type="transmembrane region" description="Helical" evidence="9">
    <location>
        <begin position="940"/>
        <end position="958"/>
    </location>
</feature>
<evidence type="ECO:0000256" key="7">
    <source>
        <dbReference type="ARBA" id="ARBA00023136"/>
    </source>
</evidence>
<gene>
    <name evidence="11" type="ORF">HPB52_011107</name>
</gene>
<feature type="compositionally biased region" description="Polar residues" evidence="8">
    <location>
        <begin position="61"/>
        <end position="77"/>
    </location>
</feature>
<dbReference type="SUPFAM" id="SSF103473">
    <property type="entry name" value="MFS general substrate transporter"/>
    <property type="match status" value="2"/>
</dbReference>
<dbReference type="InterPro" id="IPR020846">
    <property type="entry name" value="MFS_dom"/>
</dbReference>
<keyword evidence="12" id="KW-1185">Reference proteome</keyword>
<evidence type="ECO:0000259" key="10">
    <source>
        <dbReference type="PROSITE" id="PS50850"/>
    </source>
</evidence>
<comment type="similarity">
    <text evidence="3">Belongs to the major facilitator superfamily. Sugar transporter (TC 2.A.1.1) family. Glucose transporter subfamily.</text>
</comment>
<keyword evidence="6 9" id="KW-1133">Transmembrane helix</keyword>
<reference evidence="11" key="2">
    <citation type="submission" date="2021-09" db="EMBL/GenBank/DDBJ databases">
        <authorList>
            <person name="Jia N."/>
            <person name="Wang J."/>
            <person name="Shi W."/>
            <person name="Du L."/>
            <person name="Sun Y."/>
            <person name="Zhan W."/>
            <person name="Jiang J."/>
            <person name="Wang Q."/>
            <person name="Zhang B."/>
            <person name="Ji P."/>
            <person name="Sakyi L.B."/>
            <person name="Cui X."/>
            <person name="Yuan T."/>
            <person name="Jiang B."/>
            <person name="Yang W."/>
            <person name="Lam T.T.-Y."/>
            <person name="Chang Q."/>
            <person name="Ding S."/>
            <person name="Wang X."/>
            <person name="Zhu J."/>
            <person name="Ruan X."/>
            <person name="Zhao L."/>
            <person name="Wei J."/>
            <person name="Que T."/>
            <person name="Du C."/>
            <person name="Cheng J."/>
            <person name="Dai P."/>
            <person name="Han X."/>
            <person name="Huang E."/>
            <person name="Gao Y."/>
            <person name="Liu J."/>
            <person name="Shao H."/>
            <person name="Ye R."/>
            <person name="Li L."/>
            <person name="Wei W."/>
            <person name="Wang X."/>
            <person name="Wang C."/>
            <person name="Huo Q."/>
            <person name="Li W."/>
            <person name="Guo W."/>
            <person name="Chen H."/>
            <person name="Chen S."/>
            <person name="Zhou L."/>
            <person name="Zhou L."/>
            <person name="Ni X."/>
            <person name="Tian J."/>
            <person name="Zhou Y."/>
            <person name="Sheng Y."/>
            <person name="Liu T."/>
            <person name="Pan Y."/>
            <person name="Xia L."/>
            <person name="Li J."/>
            <person name="Zhao F."/>
            <person name="Cao W."/>
        </authorList>
    </citation>
    <scope>NUCLEOTIDE SEQUENCE</scope>
    <source>
        <strain evidence="11">Rsan-2018</strain>
        <tissue evidence="11">Larvae</tissue>
    </source>
</reference>
<keyword evidence="7 9" id="KW-0472">Membrane</keyword>
<feature type="region of interest" description="Disordered" evidence="8">
    <location>
        <begin position="811"/>
        <end position="847"/>
    </location>
</feature>
<feature type="transmembrane region" description="Helical" evidence="9">
    <location>
        <begin position="397"/>
        <end position="419"/>
    </location>
</feature>
<proteinExistence type="inferred from homology"/>
<dbReference type="GO" id="GO:1904659">
    <property type="term" value="P:D-glucose transmembrane transport"/>
    <property type="evidence" value="ECO:0007669"/>
    <property type="project" value="TreeGrafter"/>
</dbReference>
<dbReference type="InterPro" id="IPR050820">
    <property type="entry name" value="MFS_Sugar_Transporter"/>
</dbReference>
<keyword evidence="5 9" id="KW-0812">Transmembrane</keyword>
<evidence type="ECO:0000256" key="8">
    <source>
        <dbReference type="SAM" id="MobiDB-lite"/>
    </source>
</evidence>
<dbReference type="InterPro" id="IPR003663">
    <property type="entry name" value="Sugar/inositol_transpt"/>
</dbReference>
<dbReference type="PANTHER" id="PTHR48023">
    <property type="entry name" value="D-XYLOSE-PROTON SYMPORTER-LIKE 2"/>
    <property type="match status" value="1"/>
</dbReference>
<feature type="domain" description="Major facilitator superfamily (MFS) profile" evidence="10">
    <location>
        <begin position="270"/>
        <end position="962"/>
    </location>
</feature>
<dbReference type="PROSITE" id="PS00216">
    <property type="entry name" value="SUGAR_TRANSPORT_1"/>
    <property type="match status" value="1"/>
</dbReference>
<dbReference type="AlphaFoldDB" id="A0A9D4QEF6"/>
<feature type="transmembrane region" description="Helical" evidence="9">
    <location>
        <begin position="872"/>
        <end position="896"/>
    </location>
</feature>
<feature type="transmembrane region" description="Helical" evidence="9">
    <location>
        <begin position="541"/>
        <end position="565"/>
    </location>
</feature>
<name>A0A9D4QEF6_RHISA</name>
<dbReference type="InterPro" id="IPR036259">
    <property type="entry name" value="MFS_trans_sf"/>
</dbReference>
<accession>A0A9D4QEF6</accession>
<protein>
    <recommendedName>
        <fullName evidence="10">Major facilitator superfamily (MFS) profile domain-containing protein</fullName>
    </recommendedName>
</protein>
<feature type="compositionally biased region" description="Basic and acidic residues" evidence="8">
    <location>
        <begin position="833"/>
        <end position="844"/>
    </location>
</feature>
<feature type="transmembrane region" description="Helical" evidence="9">
    <location>
        <begin position="507"/>
        <end position="529"/>
    </location>
</feature>
<dbReference type="GO" id="GO:0016020">
    <property type="term" value="C:membrane"/>
    <property type="evidence" value="ECO:0007669"/>
    <property type="project" value="UniProtKB-SubCell"/>
</dbReference>
<dbReference type="EMBL" id="JABSTV010001246">
    <property type="protein sequence ID" value="KAH7976290.1"/>
    <property type="molecule type" value="Genomic_DNA"/>
</dbReference>
<dbReference type="PRINTS" id="PR00171">
    <property type="entry name" value="SUGRTRNSPORT"/>
</dbReference>
<feature type="compositionally biased region" description="Low complexity" evidence="8">
    <location>
        <begin position="811"/>
        <end position="826"/>
    </location>
</feature>
<feature type="transmembrane region" description="Helical" evidence="9">
    <location>
        <begin position="129"/>
        <end position="150"/>
    </location>
</feature>
<organism evidence="11 12">
    <name type="scientific">Rhipicephalus sanguineus</name>
    <name type="common">Brown dog tick</name>
    <name type="synonym">Ixodes sanguineus</name>
    <dbReference type="NCBI Taxonomy" id="34632"/>
    <lineage>
        <taxon>Eukaryota</taxon>
        <taxon>Metazoa</taxon>
        <taxon>Ecdysozoa</taxon>
        <taxon>Arthropoda</taxon>
        <taxon>Chelicerata</taxon>
        <taxon>Arachnida</taxon>
        <taxon>Acari</taxon>
        <taxon>Parasitiformes</taxon>
        <taxon>Ixodida</taxon>
        <taxon>Ixodoidea</taxon>
        <taxon>Ixodidae</taxon>
        <taxon>Rhipicephalinae</taxon>
        <taxon>Rhipicephalus</taxon>
        <taxon>Rhipicephalus</taxon>
    </lineage>
</organism>
<evidence type="ECO:0000313" key="12">
    <source>
        <dbReference type="Proteomes" id="UP000821837"/>
    </source>
</evidence>
<feature type="transmembrane region" description="Helical" evidence="9">
    <location>
        <begin position="572"/>
        <end position="592"/>
    </location>
</feature>
<evidence type="ECO:0000256" key="3">
    <source>
        <dbReference type="ARBA" id="ARBA00007004"/>
    </source>
</evidence>
<dbReference type="Proteomes" id="UP000821837">
    <property type="component" value="Chromosome 10"/>
</dbReference>
<dbReference type="InterPro" id="IPR005828">
    <property type="entry name" value="MFS_sugar_transport-like"/>
</dbReference>
<evidence type="ECO:0000256" key="9">
    <source>
        <dbReference type="SAM" id="Phobius"/>
    </source>
</evidence>
<evidence type="ECO:0000313" key="11">
    <source>
        <dbReference type="EMBL" id="KAH7976290.1"/>
    </source>
</evidence>
<comment type="catalytic activity">
    <reaction evidence="1">
        <text>D-glucose(out) = D-glucose(in)</text>
        <dbReference type="Rhea" id="RHEA:60376"/>
        <dbReference type="ChEBI" id="CHEBI:4167"/>
    </reaction>
</comment>
<keyword evidence="4" id="KW-0813">Transport</keyword>
<feature type="region of interest" description="Disordered" evidence="8">
    <location>
        <begin position="172"/>
        <end position="206"/>
    </location>
</feature>
<feature type="transmembrane region" description="Helical" evidence="9">
    <location>
        <begin position="338"/>
        <end position="361"/>
    </location>
</feature>
<evidence type="ECO:0000256" key="6">
    <source>
        <dbReference type="ARBA" id="ARBA00022989"/>
    </source>
</evidence>